<feature type="chain" id="PRO_5034957632" description="Ig-like domain-containing protein" evidence="1">
    <location>
        <begin position="20"/>
        <end position="123"/>
    </location>
</feature>
<dbReference type="InterPro" id="IPR013106">
    <property type="entry name" value="Ig_V-set"/>
</dbReference>
<feature type="domain" description="Ig-like" evidence="2">
    <location>
        <begin position="16"/>
        <end position="109"/>
    </location>
</feature>
<organism evidence="3">
    <name type="scientific">Castor canadensis</name>
    <name type="common">American beaver</name>
    <dbReference type="NCBI Taxonomy" id="51338"/>
    <lineage>
        <taxon>Eukaryota</taxon>
        <taxon>Metazoa</taxon>
        <taxon>Chordata</taxon>
        <taxon>Craniata</taxon>
        <taxon>Vertebrata</taxon>
        <taxon>Euteleostomi</taxon>
        <taxon>Mammalia</taxon>
        <taxon>Eutheria</taxon>
        <taxon>Euarchontoglires</taxon>
        <taxon>Glires</taxon>
        <taxon>Rodentia</taxon>
        <taxon>Castorimorpha</taxon>
        <taxon>Castoridae</taxon>
        <taxon>Castor</taxon>
    </lineage>
</organism>
<dbReference type="InterPro" id="IPR013783">
    <property type="entry name" value="Ig-like_fold"/>
</dbReference>
<sequence length="123" mass="13613">MRFLTQFLGLLMLCIPGYSGDVVLTQTLLSLSVTPGELASISCKSSQSLLKHLPWYLQKSGKDSKSLVYHANSLESGVPSRFNDSGSRTDFTVSSNSLEPEDVATYYCQHYYDIPPSVIQVRT</sequence>
<dbReference type="PANTHER" id="PTHR23267">
    <property type="entry name" value="IMMUNOGLOBULIN LIGHT CHAIN"/>
    <property type="match status" value="1"/>
</dbReference>
<dbReference type="SUPFAM" id="SSF48726">
    <property type="entry name" value="Immunoglobulin"/>
    <property type="match status" value="1"/>
</dbReference>
<accession>A0A8C0ZNQ7</accession>
<dbReference type="AlphaFoldDB" id="A0A8C0ZNQ7"/>
<dbReference type="InterPro" id="IPR050150">
    <property type="entry name" value="IgV_Light_Chain"/>
</dbReference>
<dbReference type="PROSITE" id="PS50835">
    <property type="entry name" value="IG_LIKE"/>
    <property type="match status" value="1"/>
</dbReference>
<dbReference type="Pfam" id="PF07686">
    <property type="entry name" value="V-set"/>
    <property type="match status" value="1"/>
</dbReference>
<dbReference type="Ensembl" id="ENSCCNT00000008136.1">
    <property type="protein sequence ID" value="ENSCCNP00000006199.1"/>
    <property type="gene ID" value="ENSCCNG00000006536.1"/>
</dbReference>
<dbReference type="Gene3D" id="2.60.40.10">
    <property type="entry name" value="Immunoglobulins"/>
    <property type="match status" value="1"/>
</dbReference>
<name>A0A8C0ZNQ7_CASCN</name>
<feature type="signal peptide" evidence="1">
    <location>
        <begin position="1"/>
        <end position="19"/>
    </location>
</feature>
<evidence type="ECO:0000256" key="1">
    <source>
        <dbReference type="SAM" id="SignalP"/>
    </source>
</evidence>
<keyword evidence="1" id="KW-0732">Signal</keyword>
<evidence type="ECO:0000313" key="3">
    <source>
        <dbReference type="Ensembl" id="ENSCCNP00000006199.1"/>
    </source>
</evidence>
<dbReference type="InterPro" id="IPR007110">
    <property type="entry name" value="Ig-like_dom"/>
</dbReference>
<protein>
    <recommendedName>
        <fullName evidence="2">Ig-like domain-containing protein</fullName>
    </recommendedName>
</protein>
<dbReference type="SMART" id="SM00406">
    <property type="entry name" value="IGv"/>
    <property type="match status" value="1"/>
</dbReference>
<reference evidence="3" key="1">
    <citation type="submission" date="2023-09" db="UniProtKB">
        <authorList>
            <consortium name="Ensembl"/>
        </authorList>
    </citation>
    <scope>IDENTIFICATION</scope>
</reference>
<evidence type="ECO:0000259" key="2">
    <source>
        <dbReference type="PROSITE" id="PS50835"/>
    </source>
</evidence>
<dbReference type="InterPro" id="IPR036179">
    <property type="entry name" value="Ig-like_dom_sf"/>
</dbReference>
<proteinExistence type="predicted"/>